<sequence>MAGGKIKKKIAALMLAPLLGAGAAAPSSAAMTLAGSELDAVAAVAGRTLSPLASRDGVARLAAAAVDSLQFMLTNSSIRIAAALAQAEPAGRPAAAETSSPVPADRGASSPSALGSASFGSVAIPFKRLSAVKKLAPALEEMRADASLACDGDCPEAVLGIAKAVRDSDGASLRDKLNRVNSAVNAAIRYRPDIETYNVSDRWATPSETLARQEGDCEDYAILKMAALRAAGVEAKDMAIVVLFDQKRHFYHAVLSVKAGSRHFILDNMQNEVKADSQLPDYLPLYSIADGKGYLHGTRTGHEKLAAISLDRVAPGEGVASR</sequence>
<dbReference type="InterPro" id="IPR038765">
    <property type="entry name" value="Papain-like_cys_pep_sf"/>
</dbReference>
<evidence type="ECO:0000313" key="2">
    <source>
        <dbReference type="EMBL" id="PTM91466.1"/>
    </source>
</evidence>
<comment type="caution">
    <text evidence="2">The sequence shown here is derived from an EMBL/GenBank/DDBJ whole genome shotgun (WGS) entry which is preliminary data.</text>
</comment>
<feature type="signal peptide" evidence="1">
    <location>
        <begin position="1"/>
        <end position="29"/>
    </location>
</feature>
<gene>
    <name evidence="2" type="ORF">C7449_10970</name>
</gene>
<protein>
    <submittedName>
        <fullName evidence="2">Transglutaminase-like cysteine proteinase BTLCP</fullName>
    </submittedName>
</protein>
<dbReference type="Gene3D" id="3.10.620.30">
    <property type="match status" value="1"/>
</dbReference>
<dbReference type="Pfam" id="PF06035">
    <property type="entry name" value="Peptidase_C93"/>
    <property type="match status" value="1"/>
</dbReference>
<feature type="chain" id="PRO_5015779835" evidence="1">
    <location>
        <begin position="30"/>
        <end position="322"/>
    </location>
</feature>
<dbReference type="RefSeq" id="WP_245414453.1">
    <property type="nucleotide sequence ID" value="NZ_JBHEEX010000012.1"/>
</dbReference>
<reference evidence="2 3" key="1">
    <citation type="submission" date="2018-04" db="EMBL/GenBank/DDBJ databases">
        <title>Genomic Encyclopedia of Type Strains, Phase IV (KMG-IV): sequencing the most valuable type-strain genomes for metagenomic binning, comparative biology and taxonomic classification.</title>
        <authorList>
            <person name="Goeker M."/>
        </authorList>
    </citation>
    <scope>NUCLEOTIDE SEQUENCE [LARGE SCALE GENOMIC DNA]</scope>
    <source>
        <strain evidence="2 3">DSM 7138</strain>
    </source>
</reference>
<proteinExistence type="predicted"/>
<evidence type="ECO:0000313" key="3">
    <source>
        <dbReference type="Proteomes" id="UP000241247"/>
    </source>
</evidence>
<dbReference type="SUPFAM" id="SSF54001">
    <property type="entry name" value="Cysteine proteinases"/>
    <property type="match status" value="1"/>
</dbReference>
<dbReference type="EMBL" id="PZZZ01000009">
    <property type="protein sequence ID" value="PTM91466.1"/>
    <property type="molecule type" value="Genomic_DNA"/>
</dbReference>
<accession>A0A2T5AXL3</accession>
<dbReference type="Proteomes" id="UP000241247">
    <property type="component" value="Unassembled WGS sequence"/>
</dbReference>
<dbReference type="PANTHER" id="PTHR39327">
    <property type="match status" value="1"/>
</dbReference>
<name>A0A2T5AXL3_MYCDI</name>
<dbReference type="AlphaFoldDB" id="A0A2T5AXL3"/>
<dbReference type="PANTHER" id="PTHR39327:SF1">
    <property type="entry name" value="BLR5470 PROTEIN"/>
    <property type="match status" value="1"/>
</dbReference>
<organism evidence="2 3">
    <name type="scientific">Mycoplana dimorpha</name>
    <dbReference type="NCBI Taxonomy" id="28320"/>
    <lineage>
        <taxon>Bacteria</taxon>
        <taxon>Pseudomonadati</taxon>
        <taxon>Pseudomonadota</taxon>
        <taxon>Alphaproteobacteria</taxon>
        <taxon>Hyphomicrobiales</taxon>
        <taxon>Rhizobiaceae</taxon>
        <taxon>Mycoplana</taxon>
    </lineage>
</organism>
<evidence type="ECO:0000256" key="1">
    <source>
        <dbReference type="SAM" id="SignalP"/>
    </source>
</evidence>
<keyword evidence="3" id="KW-1185">Reference proteome</keyword>
<dbReference type="InterPro" id="IPR010319">
    <property type="entry name" value="Transglutaminase-like_Cys_pept"/>
</dbReference>
<keyword evidence="1" id="KW-0732">Signal</keyword>